<dbReference type="InterPro" id="IPR054542">
    <property type="entry name" value="Cys_met_metab_PP"/>
</dbReference>
<dbReference type="InterPro" id="IPR000277">
    <property type="entry name" value="Cys/Met-Metab_PyrdxlP-dep_enz"/>
</dbReference>
<dbReference type="EMBL" id="BONZ01000038">
    <property type="protein sequence ID" value="GIH15802.1"/>
    <property type="molecule type" value="Genomic_DNA"/>
</dbReference>
<keyword evidence="8" id="KW-1185">Reference proteome</keyword>
<dbReference type="RefSeq" id="WP_239133748.1">
    <property type="nucleotide sequence ID" value="NZ_BONZ01000038.1"/>
</dbReference>
<accession>A0A8J3QTQ1</accession>
<evidence type="ECO:0000256" key="5">
    <source>
        <dbReference type="PIRSR" id="PIRSR001434-2"/>
    </source>
</evidence>
<dbReference type="InterPro" id="IPR015424">
    <property type="entry name" value="PyrdxlP-dep_Trfase"/>
</dbReference>
<comment type="caution">
    <text evidence="7">The sequence shown here is derived from an EMBL/GenBank/DDBJ whole genome shotgun (WGS) entry which is preliminary data.</text>
</comment>
<dbReference type="GO" id="GO:0071269">
    <property type="term" value="P:L-homocysteine biosynthetic process"/>
    <property type="evidence" value="ECO:0007669"/>
    <property type="project" value="TreeGrafter"/>
</dbReference>
<organism evidence="7 8">
    <name type="scientific">Rugosimonospora africana</name>
    <dbReference type="NCBI Taxonomy" id="556532"/>
    <lineage>
        <taxon>Bacteria</taxon>
        <taxon>Bacillati</taxon>
        <taxon>Actinomycetota</taxon>
        <taxon>Actinomycetes</taxon>
        <taxon>Micromonosporales</taxon>
        <taxon>Micromonosporaceae</taxon>
        <taxon>Rugosimonospora</taxon>
    </lineage>
</organism>
<evidence type="ECO:0000256" key="4">
    <source>
        <dbReference type="ARBA" id="ARBA00022898"/>
    </source>
</evidence>
<dbReference type="AlphaFoldDB" id="A0A8J3QTQ1"/>
<dbReference type="GO" id="GO:0005737">
    <property type="term" value="C:cytoplasm"/>
    <property type="evidence" value="ECO:0007669"/>
    <property type="project" value="TreeGrafter"/>
</dbReference>
<evidence type="ECO:0008006" key="9">
    <source>
        <dbReference type="Google" id="ProtNLM"/>
    </source>
</evidence>
<sequence>MTSKKEAHFVTGEPPRGEEAHAFGFETRQLHAGQRPDPNTGARAVPIFQTTSYVFEDPESAAAYFNLQEYGNTYSRIMNPTVAVFEERVANLEGGSGAVAFASGIAAQAAALFTLLEPGDHVVSSSALYGGSVNQFKHMFRKMNVELTWVDPDDLDAWRRAVRPTTKAFFGETIGNPAANVLDIEAVAAIAHEHDLPLIVDNTFATPYLCRPIEWGADIVIHSATKFIGGHGTSIGGVVVDSGTFDWSNGRFPVVADPSPAYHGLQFHETFGAYGYLMKLRAETLRDLGGALAPFNAFMFLQGLETLSLRMERHVTNALRIAEFLERHDLASHVTYPSLSTSKYRPLVEKYLPRGAGAVFSFECAGGRDGGQDLIRGLTLWSHLANVGDAKSLVIHPASTTHRQLSDDELAASGVAPGTVRLSVGTESVEDLIWDLEQGFAHVAASAGRR</sequence>
<protein>
    <recommendedName>
        <fullName evidence="9">O-acetylhomoserine (Thiol)-lyase</fullName>
    </recommendedName>
</protein>
<dbReference type="SUPFAM" id="SSF53383">
    <property type="entry name" value="PLP-dependent transferases"/>
    <property type="match status" value="1"/>
</dbReference>
<dbReference type="InterPro" id="IPR006235">
    <property type="entry name" value="OAc-hSer/O-AcSer_sulfhydrylase"/>
</dbReference>
<evidence type="ECO:0000313" key="8">
    <source>
        <dbReference type="Proteomes" id="UP000642748"/>
    </source>
</evidence>
<evidence type="ECO:0000256" key="1">
    <source>
        <dbReference type="ARBA" id="ARBA00001933"/>
    </source>
</evidence>
<dbReference type="GO" id="GO:0030170">
    <property type="term" value="F:pyridoxal phosphate binding"/>
    <property type="evidence" value="ECO:0007669"/>
    <property type="project" value="InterPro"/>
</dbReference>
<keyword evidence="4 5" id="KW-0663">Pyridoxal phosphate</keyword>
<reference evidence="7" key="1">
    <citation type="submission" date="2021-01" db="EMBL/GenBank/DDBJ databases">
        <title>Whole genome shotgun sequence of Rugosimonospora africana NBRC 104875.</title>
        <authorList>
            <person name="Komaki H."/>
            <person name="Tamura T."/>
        </authorList>
    </citation>
    <scope>NUCLEOTIDE SEQUENCE</scope>
    <source>
        <strain evidence="7">NBRC 104875</strain>
    </source>
</reference>
<comment type="similarity">
    <text evidence="2 6">Belongs to the trans-sulfuration enzymes family.</text>
</comment>
<dbReference type="PIRSF" id="PIRSF001434">
    <property type="entry name" value="CGS"/>
    <property type="match status" value="1"/>
</dbReference>
<dbReference type="InterPro" id="IPR015422">
    <property type="entry name" value="PyrdxlP-dep_Trfase_small"/>
</dbReference>
<feature type="modified residue" description="N6-(pyridoxal phosphate)lysine" evidence="5">
    <location>
        <position position="226"/>
    </location>
</feature>
<dbReference type="CDD" id="cd00614">
    <property type="entry name" value="CGS_like"/>
    <property type="match status" value="1"/>
</dbReference>
<evidence type="ECO:0000313" key="7">
    <source>
        <dbReference type="EMBL" id="GIH15802.1"/>
    </source>
</evidence>
<dbReference type="Pfam" id="PF01053">
    <property type="entry name" value="Cys_Met_Meta_PP"/>
    <property type="match status" value="1"/>
</dbReference>
<dbReference type="Gene3D" id="3.90.1150.10">
    <property type="entry name" value="Aspartate Aminotransferase, domain 1"/>
    <property type="match status" value="1"/>
</dbReference>
<evidence type="ECO:0000256" key="2">
    <source>
        <dbReference type="ARBA" id="ARBA00009077"/>
    </source>
</evidence>
<dbReference type="Gene3D" id="3.40.640.10">
    <property type="entry name" value="Type I PLP-dependent aspartate aminotransferase-like (Major domain)"/>
    <property type="match status" value="1"/>
</dbReference>
<proteinExistence type="inferred from homology"/>
<name>A0A8J3QTQ1_9ACTN</name>
<dbReference type="GO" id="GO:0004124">
    <property type="term" value="F:cysteine synthase activity"/>
    <property type="evidence" value="ECO:0007669"/>
    <property type="project" value="TreeGrafter"/>
</dbReference>
<evidence type="ECO:0000256" key="6">
    <source>
        <dbReference type="RuleBase" id="RU362118"/>
    </source>
</evidence>
<dbReference type="GO" id="GO:0019346">
    <property type="term" value="P:transsulfuration"/>
    <property type="evidence" value="ECO:0007669"/>
    <property type="project" value="InterPro"/>
</dbReference>
<comment type="cofactor">
    <cofactor evidence="1 6">
        <name>pyridoxal 5'-phosphate</name>
        <dbReference type="ChEBI" id="CHEBI:597326"/>
    </cofactor>
</comment>
<dbReference type="FunFam" id="3.40.640.10:FF:000035">
    <property type="entry name" value="O-succinylhomoserine sulfhydrylase"/>
    <property type="match status" value="1"/>
</dbReference>
<dbReference type="NCBIfam" id="TIGR01326">
    <property type="entry name" value="OAH_OAS_sulfhy"/>
    <property type="match status" value="1"/>
</dbReference>
<dbReference type="InterPro" id="IPR015421">
    <property type="entry name" value="PyrdxlP-dep_Trfase_major"/>
</dbReference>
<dbReference type="Proteomes" id="UP000642748">
    <property type="component" value="Unassembled WGS sequence"/>
</dbReference>
<dbReference type="PANTHER" id="PTHR43797:SF2">
    <property type="entry name" value="HOMOCYSTEINE_CYSTEINE SYNTHASE"/>
    <property type="match status" value="1"/>
</dbReference>
<keyword evidence="3" id="KW-0808">Transferase</keyword>
<dbReference type="GO" id="GO:0003961">
    <property type="term" value="F:O-acetylhomoserine aminocarboxypropyltransferase activity"/>
    <property type="evidence" value="ECO:0007669"/>
    <property type="project" value="TreeGrafter"/>
</dbReference>
<gene>
    <name evidence="7" type="ORF">Raf01_39740</name>
</gene>
<dbReference type="GO" id="GO:0006535">
    <property type="term" value="P:cysteine biosynthetic process from serine"/>
    <property type="evidence" value="ECO:0007669"/>
    <property type="project" value="TreeGrafter"/>
</dbReference>
<evidence type="ECO:0000256" key="3">
    <source>
        <dbReference type="ARBA" id="ARBA00022679"/>
    </source>
</evidence>
<dbReference type="PROSITE" id="PS00868">
    <property type="entry name" value="CYS_MET_METAB_PP"/>
    <property type="match status" value="1"/>
</dbReference>
<dbReference type="PANTHER" id="PTHR43797">
    <property type="entry name" value="HOMOCYSTEINE/CYSTEINE SYNTHASE"/>
    <property type="match status" value="1"/>
</dbReference>